<gene>
    <name evidence="1" type="ORF">ACFPFW_08210</name>
</gene>
<protein>
    <submittedName>
        <fullName evidence="1">Uncharacterized protein</fullName>
    </submittedName>
</protein>
<proteinExistence type="predicted"/>
<dbReference type="EMBL" id="JBHSJF010000006">
    <property type="protein sequence ID" value="MFC5068001.1"/>
    <property type="molecule type" value="Genomic_DNA"/>
</dbReference>
<dbReference type="RefSeq" id="WP_379771506.1">
    <property type="nucleotide sequence ID" value="NZ_JBHSJF010000006.1"/>
</dbReference>
<evidence type="ECO:0000313" key="1">
    <source>
        <dbReference type="EMBL" id="MFC5068001.1"/>
    </source>
</evidence>
<name>A0ABV9Z1J8_9HYPH</name>
<reference evidence="2" key="1">
    <citation type="journal article" date="2019" name="Int. J. Syst. Evol. Microbiol.">
        <title>The Global Catalogue of Microorganisms (GCM) 10K type strain sequencing project: providing services to taxonomists for standard genome sequencing and annotation.</title>
        <authorList>
            <consortium name="The Broad Institute Genomics Platform"/>
            <consortium name="The Broad Institute Genome Sequencing Center for Infectious Disease"/>
            <person name="Wu L."/>
            <person name="Ma J."/>
        </authorList>
    </citation>
    <scope>NUCLEOTIDE SEQUENCE [LARGE SCALE GENOMIC DNA]</scope>
    <source>
        <strain evidence="2">CGMCC 1.16444</strain>
    </source>
</reference>
<organism evidence="1 2">
    <name type="scientific">Flaviflagellibacter deserti</name>
    <dbReference type="NCBI Taxonomy" id="2267266"/>
    <lineage>
        <taxon>Bacteria</taxon>
        <taxon>Pseudomonadati</taxon>
        <taxon>Pseudomonadota</taxon>
        <taxon>Alphaproteobacteria</taxon>
        <taxon>Hyphomicrobiales</taxon>
        <taxon>Flaviflagellibacter</taxon>
    </lineage>
</organism>
<dbReference type="Proteomes" id="UP001595796">
    <property type="component" value="Unassembled WGS sequence"/>
</dbReference>
<accession>A0ABV9Z1J8</accession>
<sequence>MISANSTDTRIGRCPLPTTIEELEILMRAPWSEAGLLQRPLPDEALTIVARGTKEDSVELVNN</sequence>
<keyword evidence="2" id="KW-1185">Reference proteome</keyword>
<evidence type="ECO:0000313" key="2">
    <source>
        <dbReference type="Proteomes" id="UP001595796"/>
    </source>
</evidence>
<comment type="caution">
    <text evidence="1">The sequence shown here is derived from an EMBL/GenBank/DDBJ whole genome shotgun (WGS) entry which is preliminary data.</text>
</comment>